<reference evidence="1 2" key="2">
    <citation type="submission" date="2013-03" db="EMBL/GenBank/DDBJ databases">
        <title>Diversity in Clostridium botulinum.</title>
        <authorList>
            <person name="Timme R.E."/>
            <person name="Allard M."/>
            <person name="Luo Y."/>
            <person name="Strain E."/>
            <person name="Gonzalez-Escalona N."/>
            <person name="Brown E."/>
        </authorList>
    </citation>
    <scope>NUCLEOTIDE SEQUENCE [LARGE SCALE GENOMIC DNA]</scope>
    <source>
        <strain evidence="1 2">CFSAN001627</strain>
    </source>
</reference>
<keyword evidence="1" id="KW-0946">Virion</keyword>
<organism evidence="1 2">
    <name type="scientific">Clostridium botulinum CFSAN001627</name>
    <dbReference type="NCBI Taxonomy" id="1232189"/>
    <lineage>
        <taxon>Bacteria</taxon>
        <taxon>Bacillati</taxon>
        <taxon>Bacillota</taxon>
        <taxon>Clostridia</taxon>
        <taxon>Eubacteriales</taxon>
        <taxon>Clostridiaceae</taxon>
        <taxon>Clostridium</taxon>
    </lineage>
</organism>
<protein>
    <submittedName>
        <fullName evidence="1">CotS family spore coat protein</fullName>
    </submittedName>
</protein>
<dbReference type="Proteomes" id="UP000011944">
    <property type="component" value="Unassembled WGS sequence"/>
</dbReference>
<name>M1ZRD8_CLOBO</name>
<reference evidence="1 2" key="1">
    <citation type="submission" date="2012-10" db="EMBL/GenBank/DDBJ databases">
        <authorList>
            <person name="Strain E.A."/>
            <person name="Brown E."/>
            <person name="Allard M.W."/>
            <person name="Gonzalez-Escalona N."/>
            <person name="Timme R."/>
        </authorList>
    </citation>
    <scope>NUCLEOTIDE SEQUENCE [LARGE SCALE GENOMIC DNA]</scope>
    <source>
        <strain evidence="1 2">CFSAN001627</strain>
    </source>
</reference>
<dbReference type="AlphaFoldDB" id="M1ZRD8"/>
<comment type="caution">
    <text evidence="1">The sequence shown here is derived from an EMBL/GenBank/DDBJ whole genome shotgun (WGS) entry which is preliminary data.</text>
</comment>
<gene>
    <name evidence="1" type="ORF">CFSAN001627_07512</name>
</gene>
<dbReference type="PATRIC" id="fig|1232189.3.peg.1204"/>
<sequence length="46" mass="5627">MDKLNKNYLKKYNLSSDLFDQYDFIIKDIYPIRNVYIIDTSKGKKY</sequence>
<dbReference type="EMBL" id="AMXI01000425">
    <property type="protein sequence ID" value="EKN42332.1"/>
    <property type="molecule type" value="Genomic_DNA"/>
</dbReference>
<accession>M1ZRD8</accession>
<evidence type="ECO:0000313" key="1">
    <source>
        <dbReference type="EMBL" id="EKN42332.1"/>
    </source>
</evidence>
<keyword evidence="1" id="KW-0167">Capsid protein</keyword>
<evidence type="ECO:0000313" key="2">
    <source>
        <dbReference type="Proteomes" id="UP000011944"/>
    </source>
</evidence>
<proteinExistence type="predicted"/>